<comment type="caution">
    <text evidence="2">The sequence shown here is derived from an EMBL/GenBank/DDBJ whole genome shotgun (WGS) entry which is preliminary data.</text>
</comment>
<dbReference type="AlphaFoldDB" id="A0A8S2SN76"/>
<feature type="compositionally biased region" description="Polar residues" evidence="1">
    <location>
        <begin position="1"/>
        <end position="33"/>
    </location>
</feature>
<feature type="non-terminal residue" evidence="2">
    <location>
        <position position="1"/>
    </location>
</feature>
<reference evidence="2" key="1">
    <citation type="submission" date="2021-02" db="EMBL/GenBank/DDBJ databases">
        <authorList>
            <person name="Nowell W R."/>
        </authorList>
    </citation>
    <scope>NUCLEOTIDE SEQUENCE</scope>
</reference>
<name>A0A8S2SN76_9BILA</name>
<feature type="region of interest" description="Disordered" evidence="1">
    <location>
        <begin position="55"/>
        <end position="80"/>
    </location>
</feature>
<accession>A0A8S2SN76</accession>
<proteinExistence type="predicted"/>
<protein>
    <submittedName>
        <fullName evidence="2">Uncharacterized protein</fullName>
    </submittedName>
</protein>
<dbReference type="EMBL" id="CAJOBI010025005">
    <property type="protein sequence ID" value="CAF4239589.1"/>
    <property type="molecule type" value="Genomic_DNA"/>
</dbReference>
<evidence type="ECO:0000256" key="1">
    <source>
        <dbReference type="SAM" id="MobiDB-lite"/>
    </source>
</evidence>
<organism evidence="2 3">
    <name type="scientific">Rotaria magnacalcarata</name>
    <dbReference type="NCBI Taxonomy" id="392030"/>
    <lineage>
        <taxon>Eukaryota</taxon>
        <taxon>Metazoa</taxon>
        <taxon>Spiralia</taxon>
        <taxon>Gnathifera</taxon>
        <taxon>Rotifera</taxon>
        <taxon>Eurotatoria</taxon>
        <taxon>Bdelloidea</taxon>
        <taxon>Philodinida</taxon>
        <taxon>Philodinidae</taxon>
        <taxon>Rotaria</taxon>
    </lineage>
</organism>
<feature type="non-terminal residue" evidence="2">
    <location>
        <position position="80"/>
    </location>
</feature>
<evidence type="ECO:0000313" key="3">
    <source>
        <dbReference type="Proteomes" id="UP000676336"/>
    </source>
</evidence>
<sequence length="80" mass="9059">RSCSPSSQFIGTASIKNDSSRPATNEPNPFSVPSSLISSTTQLQTTIRVEINEKRNFDAFYAPRSRRDRTPTEMNRQRQP</sequence>
<gene>
    <name evidence="2" type="ORF">SMN809_LOCUS23510</name>
</gene>
<feature type="region of interest" description="Disordered" evidence="1">
    <location>
        <begin position="1"/>
        <end position="40"/>
    </location>
</feature>
<evidence type="ECO:0000313" key="2">
    <source>
        <dbReference type="EMBL" id="CAF4239589.1"/>
    </source>
</evidence>
<dbReference type="Proteomes" id="UP000676336">
    <property type="component" value="Unassembled WGS sequence"/>
</dbReference>